<feature type="compositionally biased region" description="Low complexity" evidence="1">
    <location>
        <begin position="78"/>
        <end position="89"/>
    </location>
</feature>
<feature type="compositionally biased region" description="Polar residues" evidence="1">
    <location>
        <begin position="104"/>
        <end position="129"/>
    </location>
</feature>
<protein>
    <submittedName>
        <fullName evidence="2">Uncharacterized protein</fullName>
    </submittedName>
</protein>
<evidence type="ECO:0000256" key="1">
    <source>
        <dbReference type="SAM" id="MobiDB-lite"/>
    </source>
</evidence>
<name>A0A7S2HJG0_9STRA</name>
<proteinExistence type="predicted"/>
<reference evidence="2" key="1">
    <citation type="submission" date="2021-01" db="EMBL/GenBank/DDBJ databases">
        <authorList>
            <person name="Corre E."/>
            <person name="Pelletier E."/>
            <person name="Niang G."/>
            <person name="Scheremetjew M."/>
            <person name="Finn R."/>
            <person name="Kale V."/>
            <person name="Holt S."/>
            <person name="Cochrane G."/>
            <person name="Meng A."/>
            <person name="Brown T."/>
            <person name="Cohen L."/>
        </authorList>
    </citation>
    <scope>NUCLEOTIDE SEQUENCE</scope>
    <source>
        <strain evidence="2">CCMP826</strain>
    </source>
</reference>
<dbReference type="EMBL" id="HBGV01009595">
    <property type="protein sequence ID" value="CAD9492535.1"/>
    <property type="molecule type" value="Transcribed_RNA"/>
</dbReference>
<feature type="compositionally biased region" description="Polar residues" evidence="1">
    <location>
        <begin position="1"/>
        <end position="22"/>
    </location>
</feature>
<evidence type="ECO:0000313" key="2">
    <source>
        <dbReference type="EMBL" id="CAD9492535.1"/>
    </source>
</evidence>
<organism evidence="2">
    <name type="scientific">Helicotheca tamesis</name>
    <dbReference type="NCBI Taxonomy" id="374047"/>
    <lineage>
        <taxon>Eukaryota</taxon>
        <taxon>Sar</taxon>
        <taxon>Stramenopiles</taxon>
        <taxon>Ochrophyta</taxon>
        <taxon>Bacillariophyta</taxon>
        <taxon>Mediophyceae</taxon>
        <taxon>Lithodesmiophycidae</taxon>
        <taxon>Lithodesmiales</taxon>
        <taxon>Lithodesmiaceae</taxon>
        <taxon>Helicotheca</taxon>
    </lineage>
</organism>
<gene>
    <name evidence="2" type="ORF">HTAM1171_LOCUS5951</name>
</gene>
<dbReference type="AlphaFoldDB" id="A0A7S2HJG0"/>
<feature type="region of interest" description="Disordered" evidence="1">
    <location>
        <begin position="1"/>
        <end position="142"/>
    </location>
</feature>
<sequence>MSYSCNDNQNYFVADGKTTSRVISEPGGKSSICLGWDDGSSNIETKKKAATEELNRTEKEAEKQEEEEKKETEEESESAAAATDKSSSSWGTMNFGDDSEEKPISNNAFASGSNMNSGNVITGRPSSRVLNPPGGKTSITLG</sequence>
<feature type="compositionally biased region" description="Basic and acidic residues" evidence="1">
    <location>
        <begin position="44"/>
        <end position="72"/>
    </location>
</feature>
<accession>A0A7S2HJG0</accession>